<comment type="caution">
    <text evidence="2">The sequence shown here is derived from an EMBL/GenBank/DDBJ whole genome shotgun (WGS) entry which is preliminary data.</text>
</comment>
<evidence type="ECO:0000313" key="3">
    <source>
        <dbReference type="Proteomes" id="UP000030140"/>
    </source>
</evidence>
<organism evidence="2 3">
    <name type="scientific">Dokdonia donghaensis DSW-1</name>
    <dbReference type="NCBI Taxonomy" id="1300343"/>
    <lineage>
        <taxon>Bacteria</taxon>
        <taxon>Pseudomonadati</taxon>
        <taxon>Bacteroidota</taxon>
        <taxon>Flavobacteriia</taxon>
        <taxon>Flavobacteriales</taxon>
        <taxon>Flavobacteriaceae</taxon>
        <taxon>Dokdonia</taxon>
    </lineage>
</organism>
<dbReference type="Proteomes" id="UP000030140">
    <property type="component" value="Unassembled WGS sequence"/>
</dbReference>
<keyword evidence="1" id="KW-0732">Signal</keyword>
<dbReference type="RefSeq" id="WP_035329126.1">
    <property type="nucleotide sequence ID" value="NZ_CP015125.1"/>
</dbReference>
<proteinExistence type="predicted"/>
<keyword evidence="3" id="KW-1185">Reference proteome</keyword>
<dbReference type="AlphaFoldDB" id="A0A0A2H0H5"/>
<evidence type="ECO:0000256" key="1">
    <source>
        <dbReference type="SAM" id="SignalP"/>
    </source>
</evidence>
<accession>A0A0A2H0H5</accession>
<name>A0A0A2H0H5_9FLAO</name>
<feature type="chain" id="PRO_5001987453" evidence="1">
    <location>
        <begin position="21"/>
        <end position="126"/>
    </location>
</feature>
<dbReference type="PATRIC" id="fig|1300343.5.peg.1727"/>
<gene>
    <name evidence="2" type="ORF">NV36_14165</name>
</gene>
<dbReference type="EMBL" id="JSAQ01000001">
    <property type="protein sequence ID" value="KGO08086.1"/>
    <property type="molecule type" value="Genomic_DNA"/>
</dbReference>
<sequence>MKKLLLLLTLVIFVPLAGLAQDTFELSPSQSMLMTGKGPGQDGAINPYYGEPCYAIVSNNGNTPFSVRIQQDGEIIKTIEVKQKTKKEIKLLKKDELYIDASKQAKASLTLNFIPLGAKKKTPNKF</sequence>
<protein>
    <submittedName>
        <fullName evidence="2">Uncharacterized protein</fullName>
    </submittedName>
</protein>
<feature type="signal peptide" evidence="1">
    <location>
        <begin position="1"/>
        <end position="20"/>
    </location>
</feature>
<evidence type="ECO:0000313" key="2">
    <source>
        <dbReference type="EMBL" id="KGO08086.1"/>
    </source>
</evidence>
<reference evidence="2 3" key="1">
    <citation type="submission" date="2014-10" db="EMBL/GenBank/DDBJ databases">
        <title>Draft genome sequence of the proteorhodopsin-containing marine bacterium Dokdonia donghaensis.</title>
        <authorList>
            <person name="Gomez-Consarnau L."/>
            <person name="Gonzalez J.M."/>
            <person name="Riedel T."/>
            <person name="Jaenicke S."/>
            <person name="Wagner-Doebler I."/>
            <person name="Fuhrman J.A."/>
        </authorList>
    </citation>
    <scope>NUCLEOTIDE SEQUENCE [LARGE SCALE GENOMIC DNA]</scope>
    <source>
        <strain evidence="2 3">DSW-1</strain>
    </source>
</reference>
<dbReference type="KEGG" id="ddo:I597_1719"/>